<dbReference type="InterPro" id="IPR046357">
    <property type="entry name" value="PPIase_dom_sf"/>
</dbReference>
<evidence type="ECO:0000256" key="3">
    <source>
        <dbReference type="PROSITE-ProRule" id="PRU00277"/>
    </source>
</evidence>
<evidence type="ECO:0000313" key="8">
    <source>
        <dbReference type="Proteomes" id="UP000183253"/>
    </source>
</evidence>
<gene>
    <name evidence="7" type="ORF">SAMN05444145_10694</name>
</gene>
<dbReference type="EC" id="5.2.1.8" evidence="4"/>
<feature type="signal peptide" evidence="5">
    <location>
        <begin position="1"/>
        <end position="17"/>
    </location>
</feature>
<keyword evidence="5" id="KW-0732">Signal</keyword>
<dbReference type="GO" id="GO:0006457">
    <property type="term" value="P:protein folding"/>
    <property type="evidence" value="ECO:0007669"/>
    <property type="project" value="InterPro"/>
</dbReference>
<dbReference type="Proteomes" id="UP000183253">
    <property type="component" value="Unassembled WGS sequence"/>
</dbReference>
<evidence type="ECO:0000256" key="4">
    <source>
        <dbReference type="RuleBase" id="RU003915"/>
    </source>
</evidence>
<dbReference type="EMBL" id="FNRI01000006">
    <property type="protein sequence ID" value="SEA77778.1"/>
    <property type="molecule type" value="Genomic_DNA"/>
</dbReference>
<dbReference type="Pfam" id="PF00254">
    <property type="entry name" value="FKBP_C"/>
    <property type="match status" value="1"/>
</dbReference>
<evidence type="ECO:0000256" key="2">
    <source>
        <dbReference type="ARBA" id="ARBA00023110"/>
    </source>
</evidence>
<dbReference type="OrthoDB" id="1001078at2"/>
<accession>A0A1H4DZ42</accession>
<protein>
    <recommendedName>
        <fullName evidence="4">Peptidyl-prolyl cis-trans isomerase</fullName>
        <ecNumber evidence="4">5.2.1.8</ecNumber>
    </recommendedName>
</protein>
<reference evidence="7 8" key="1">
    <citation type="submission" date="2016-10" db="EMBL/GenBank/DDBJ databases">
        <authorList>
            <person name="de Groot N.N."/>
        </authorList>
    </citation>
    <scope>NUCLEOTIDE SEQUENCE [LARGE SCALE GENOMIC DNA]</scope>
    <source>
        <strain evidence="7 8">DSM 25383</strain>
    </source>
</reference>
<feature type="chain" id="PRO_5010329020" description="Peptidyl-prolyl cis-trans isomerase" evidence="5">
    <location>
        <begin position="18"/>
        <end position="233"/>
    </location>
</feature>
<dbReference type="PROSITE" id="PS50059">
    <property type="entry name" value="FKBP_PPIASE"/>
    <property type="match status" value="1"/>
</dbReference>
<feature type="domain" description="PPIase FKBP-type" evidence="6">
    <location>
        <begin position="137"/>
        <end position="224"/>
    </location>
</feature>
<dbReference type="STRING" id="1033731.SAMN05444145_10694"/>
<organism evidence="7 8">
    <name type="scientific">Alistipes timonensis JC136</name>
    <dbReference type="NCBI Taxonomy" id="1033731"/>
    <lineage>
        <taxon>Bacteria</taxon>
        <taxon>Pseudomonadati</taxon>
        <taxon>Bacteroidota</taxon>
        <taxon>Bacteroidia</taxon>
        <taxon>Bacteroidales</taxon>
        <taxon>Rikenellaceae</taxon>
        <taxon>Alistipes</taxon>
    </lineage>
</organism>
<dbReference type="AlphaFoldDB" id="A0A1H4DZ42"/>
<evidence type="ECO:0000256" key="1">
    <source>
        <dbReference type="ARBA" id="ARBA00000971"/>
    </source>
</evidence>
<dbReference type="GO" id="GO:0003755">
    <property type="term" value="F:peptidyl-prolyl cis-trans isomerase activity"/>
    <property type="evidence" value="ECO:0007669"/>
    <property type="project" value="UniProtKB-UniRule"/>
</dbReference>
<proteinExistence type="inferred from homology"/>
<comment type="catalytic activity">
    <reaction evidence="1 3 4">
        <text>[protein]-peptidylproline (omega=180) = [protein]-peptidylproline (omega=0)</text>
        <dbReference type="Rhea" id="RHEA:16237"/>
        <dbReference type="Rhea" id="RHEA-COMP:10747"/>
        <dbReference type="Rhea" id="RHEA-COMP:10748"/>
        <dbReference type="ChEBI" id="CHEBI:83833"/>
        <dbReference type="ChEBI" id="CHEBI:83834"/>
        <dbReference type="EC" id="5.2.1.8"/>
    </reaction>
</comment>
<dbReference type="SUPFAM" id="SSF54534">
    <property type="entry name" value="FKBP-like"/>
    <property type="match status" value="1"/>
</dbReference>
<dbReference type="Gene3D" id="1.10.287.460">
    <property type="entry name" value="Peptidyl-prolyl cis-trans isomerase, FKBP-type, N-terminal domain"/>
    <property type="match status" value="1"/>
</dbReference>
<dbReference type="Pfam" id="PF01346">
    <property type="entry name" value="FKBP_N"/>
    <property type="match status" value="1"/>
</dbReference>
<keyword evidence="3 4" id="KW-0413">Isomerase</keyword>
<dbReference type="Gene3D" id="3.10.50.40">
    <property type="match status" value="1"/>
</dbReference>
<comment type="similarity">
    <text evidence="4">Belongs to the FKBP-type PPIase family.</text>
</comment>
<keyword evidence="8" id="KW-1185">Reference proteome</keyword>
<sequence>MKKILLILPAVALLAAACSKKSGGGVKLKNDTDSVAYVIGMNVGMNLLRMDSTINVNAVCEGIRDAVRRSTKLSAADAETFYLRYVNYALPEKARAYEEQFLVDIAKSNRSYARTSSGVTYTVTAVGDQEQVPASDRDSVALRWVIRTADGSQVASSYEKGDTVRSLLRDLRKGVQESVKLIGKGGRINAWMPSSAAYGAEGDKTLGVAPNATLYYEIELVDVDKYANRSRRR</sequence>
<evidence type="ECO:0000313" key="7">
    <source>
        <dbReference type="EMBL" id="SEA77778.1"/>
    </source>
</evidence>
<dbReference type="RefSeq" id="WP_010266656.1">
    <property type="nucleotide sequence ID" value="NZ_CAEG01000021.1"/>
</dbReference>
<dbReference type="InterPro" id="IPR036944">
    <property type="entry name" value="PPIase_FKBP_N_sf"/>
</dbReference>
<dbReference type="InterPro" id="IPR001179">
    <property type="entry name" value="PPIase_FKBP_dom"/>
</dbReference>
<evidence type="ECO:0000256" key="5">
    <source>
        <dbReference type="SAM" id="SignalP"/>
    </source>
</evidence>
<name>A0A1H4DZ42_9BACT</name>
<evidence type="ECO:0000259" key="6">
    <source>
        <dbReference type="PROSITE" id="PS50059"/>
    </source>
</evidence>
<dbReference type="InterPro" id="IPR000774">
    <property type="entry name" value="PPIase_FKBP_N"/>
</dbReference>
<keyword evidence="2 3" id="KW-0697">Rotamase</keyword>
<dbReference type="PROSITE" id="PS51257">
    <property type="entry name" value="PROKAR_LIPOPROTEIN"/>
    <property type="match status" value="1"/>
</dbReference>